<evidence type="ECO:0000256" key="13">
    <source>
        <dbReference type="ARBA" id="ARBA00023180"/>
    </source>
</evidence>
<evidence type="ECO:0000256" key="2">
    <source>
        <dbReference type="ARBA" id="ARBA00021287"/>
    </source>
</evidence>
<evidence type="ECO:0000256" key="12">
    <source>
        <dbReference type="ARBA" id="ARBA00023170"/>
    </source>
</evidence>
<feature type="region of interest" description="Disordered" evidence="17">
    <location>
        <begin position="71"/>
        <end position="97"/>
    </location>
</feature>
<keyword evidence="3" id="KW-1003">Cell membrane</keyword>
<comment type="function">
    <text evidence="15">Cell surface receptor that plays important roles in innate and adaptive immunity by amplifying inflammatory responses. Upon activation by various ligands such as PGLYRP1, HMGB1 or HSP70, multimerizes and forms a complex with transmembrane adapter TYROBP/DAP12. In turn, initiates a SYK-mediated cascade of tyrosine phosphorylation, activating multiple downstream mediators such as BTK, MAPK1, MAPK3 or phospholipase C-gamma. This cascade promotes the neutrophil- and macrophage-mediated release of pro-inflammatory cytokines and/or chemokines, as well as their migration and thereby amplifies inflammatory responses that are triggered by bacterial and fungal infections. By also promoting the amplification of inflammatory signals that are initially triggered by Toll-like receptor (TLR) and NOD-like receptor engagement, plays a major role in the pathophysiology of acute and chronic inflammatory diseases of different etiologies including septic shock and atherosclerosis.</text>
</comment>
<dbReference type="GO" id="GO:0045087">
    <property type="term" value="P:innate immune response"/>
    <property type="evidence" value="ECO:0007669"/>
    <property type="project" value="UniProtKB-KW"/>
</dbReference>
<accession>A0AAD4TN60</accession>
<evidence type="ECO:0000313" key="21">
    <source>
        <dbReference type="Proteomes" id="UP001214576"/>
    </source>
</evidence>
<evidence type="ECO:0000256" key="17">
    <source>
        <dbReference type="SAM" id="MobiDB-lite"/>
    </source>
</evidence>
<dbReference type="GO" id="GO:0002250">
    <property type="term" value="P:adaptive immune response"/>
    <property type="evidence" value="ECO:0007669"/>
    <property type="project" value="UniProtKB-KW"/>
</dbReference>
<keyword evidence="10 18" id="KW-0472">Membrane</keyword>
<evidence type="ECO:0000256" key="10">
    <source>
        <dbReference type="ARBA" id="ARBA00023136"/>
    </source>
</evidence>
<evidence type="ECO:0000256" key="6">
    <source>
        <dbReference type="ARBA" id="ARBA00022729"/>
    </source>
</evidence>
<dbReference type="EMBL" id="JAKZEL010000024">
    <property type="protein sequence ID" value="KAI4531212.1"/>
    <property type="molecule type" value="Genomic_DNA"/>
</dbReference>
<reference evidence="20" key="1">
    <citation type="submission" date="2022-03" db="EMBL/GenBank/DDBJ databases">
        <title>Genomic analyses of argali, domestic sheep and their hybrids provide insights into chromosomal evolution, heterosis and genetic basis of agronomic traits.</title>
        <authorList>
            <person name="Li M."/>
        </authorList>
    </citation>
    <scope>NUCLEOTIDE SEQUENCE</scope>
    <source>
        <strain evidence="20">CAU-MHL-2022a</strain>
        <tissue evidence="20">Skin</tissue>
    </source>
</reference>
<evidence type="ECO:0000256" key="14">
    <source>
        <dbReference type="ARBA" id="ARBA00023319"/>
    </source>
</evidence>
<keyword evidence="13" id="KW-0325">Glycoprotein</keyword>
<dbReference type="PANTHER" id="PTHR19357">
    <property type="entry name" value="TRIGGERING RECEPTOR EXPRESSED ON MYELOID CELLS 1"/>
    <property type="match status" value="1"/>
</dbReference>
<evidence type="ECO:0000256" key="7">
    <source>
        <dbReference type="ARBA" id="ARBA00022859"/>
    </source>
</evidence>
<dbReference type="InterPro" id="IPR013106">
    <property type="entry name" value="Ig_V-set"/>
</dbReference>
<evidence type="ECO:0000256" key="4">
    <source>
        <dbReference type="ARBA" id="ARBA00022588"/>
    </source>
</evidence>
<dbReference type="InterPro" id="IPR036179">
    <property type="entry name" value="Ig-like_dom_sf"/>
</dbReference>
<evidence type="ECO:0000256" key="3">
    <source>
        <dbReference type="ARBA" id="ARBA00022475"/>
    </source>
</evidence>
<dbReference type="AlphaFoldDB" id="A0AAD4TN60"/>
<dbReference type="GO" id="GO:0070945">
    <property type="term" value="P:neutrophil-mediated killing of gram-negative bacterium"/>
    <property type="evidence" value="ECO:0007669"/>
    <property type="project" value="TreeGrafter"/>
</dbReference>
<keyword evidence="6" id="KW-0732">Signal</keyword>
<evidence type="ECO:0000256" key="1">
    <source>
        <dbReference type="ARBA" id="ARBA00004251"/>
    </source>
</evidence>
<feature type="transmembrane region" description="Helical" evidence="18">
    <location>
        <begin position="20"/>
        <end position="42"/>
    </location>
</feature>
<keyword evidence="14" id="KW-0393">Immunoglobulin domain</keyword>
<keyword evidence="4" id="KW-0399">Innate immunity</keyword>
<dbReference type="InterPro" id="IPR003599">
    <property type="entry name" value="Ig_sub"/>
</dbReference>
<dbReference type="PROSITE" id="PS50835">
    <property type="entry name" value="IG_LIKE"/>
    <property type="match status" value="1"/>
</dbReference>
<proteinExistence type="predicted"/>
<dbReference type="PANTHER" id="PTHR19357:SF0">
    <property type="entry name" value="TRIGGERING RECEPTOR EXPRESSED ON MYELOID CELLS 1"/>
    <property type="match status" value="1"/>
</dbReference>
<evidence type="ECO:0000256" key="15">
    <source>
        <dbReference type="ARBA" id="ARBA00045778"/>
    </source>
</evidence>
<keyword evidence="11" id="KW-1015">Disulfide bond</keyword>
<dbReference type="Gene3D" id="2.60.40.10">
    <property type="entry name" value="Immunoglobulins"/>
    <property type="match status" value="1"/>
</dbReference>
<evidence type="ECO:0000256" key="8">
    <source>
        <dbReference type="ARBA" id="ARBA00022989"/>
    </source>
</evidence>
<keyword evidence="8 18" id="KW-1133">Transmembrane helix</keyword>
<dbReference type="InterPro" id="IPR007110">
    <property type="entry name" value="Ig-like_dom"/>
</dbReference>
<evidence type="ECO:0000259" key="19">
    <source>
        <dbReference type="PROSITE" id="PS50835"/>
    </source>
</evidence>
<dbReference type="GO" id="GO:0030593">
    <property type="term" value="P:neutrophil chemotaxis"/>
    <property type="evidence" value="ECO:0007669"/>
    <property type="project" value="TreeGrafter"/>
</dbReference>
<protein>
    <recommendedName>
        <fullName evidence="2">Triggering receptor expressed on myeloid cells 1</fullName>
    </recommendedName>
</protein>
<keyword evidence="21" id="KW-1185">Reference proteome</keyword>
<comment type="caution">
    <text evidence="20">The sequence shown here is derived from an EMBL/GenBank/DDBJ whole genome shotgun (WGS) entry which is preliminary data.</text>
</comment>
<gene>
    <name evidence="20" type="ORF">MG293_019070</name>
</gene>
<comment type="subunit">
    <text evidence="16">Monomer. Homomultimer; when activated. Interacts with TYROBP/DAP12. Interacts with TLR4.</text>
</comment>
<evidence type="ECO:0000313" key="20">
    <source>
        <dbReference type="EMBL" id="KAI4531212.1"/>
    </source>
</evidence>
<sequence length="384" mass="42253">MSLAAQRCQGTLGPYLERQLVNLLCGLVVAKGLLPSAVLVFLCSGRWVGSVPQGPTELPTKVQMLSRDCTMGAPGPPALQGRCSPNDVEQRQRRETVTPLSAAKGGPLFTQQSASREDRGLRRLLYNLEIQAAAKLFEEKCTLAEGQTLNVSCPTNTNIYSNSQKAWQRLKDNGEVQTLAITEGSSQVQKGKYFLEDMPSEGMLQVRMTNLQVEDSGLYRCVILGPSDPIILFYPVRLVVTKNSLGTPDSDEYPCQISVQNPTLPPVTTKLHPRPRPRPVTQLVPTSADRLSSPGLTVTPTNVTHVTRIRCFSFSPSFMAFSNTPRRLLKTMEQREDEMSWVSQLQTDNQASSGKMEDTQVRQHPPVNGKDAEVTDAQWIQGAG</sequence>
<dbReference type="InterPro" id="IPR013783">
    <property type="entry name" value="Ig-like_fold"/>
</dbReference>
<evidence type="ECO:0000256" key="9">
    <source>
        <dbReference type="ARBA" id="ARBA00023130"/>
    </source>
</evidence>
<dbReference type="SMART" id="SM00409">
    <property type="entry name" value="IG"/>
    <property type="match status" value="1"/>
</dbReference>
<keyword evidence="7" id="KW-0391">Immunity</keyword>
<dbReference type="Proteomes" id="UP001214576">
    <property type="component" value="Unassembled WGS sequence"/>
</dbReference>
<feature type="region of interest" description="Disordered" evidence="17">
    <location>
        <begin position="260"/>
        <end position="296"/>
    </location>
</feature>
<feature type="region of interest" description="Disordered" evidence="17">
    <location>
        <begin position="347"/>
        <end position="384"/>
    </location>
</feature>
<comment type="subcellular location">
    <subcellularLocation>
        <location evidence="1">Cell membrane</location>
        <topology evidence="1">Single-pass type I membrane protein</topology>
    </subcellularLocation>
</comment>
<dbReference type="SUPFAM" id="SSF48726">
    <property type="entry name" value="Immunoglobulin"/>
    <property type="match status" value="1"/>
</dbReference>
<evidence type="ECO:0000256" key="5">
    <source>
        <dbReference type="ARBA" id="ARBA00022692"/>
    </source>
</evidence>
<name>A0AAD4TN60_OVIAM</name>
<keyword evidence="5 18" id="KW-0812">Transmembrane</keyword>
<evidence type="ECO:0000256" key="18">
    <source>
        <dbReference type="SAM" id="Phobius"/>
    </source>
</evidence>
<dbReference type="Pfam" id="PF07686">
    <property type="entry name" value="V-set"/>
    <property type="match status" value="1"/>
</dbReference>
<evidence type="ECO:0000256" key="16">
    <source>
        <dbReference type="ARBA" id="ARBA00046918"/>
    </source>
</evidence>
<feature type="domain" description="Ig-like" evidence="19">
    <location>
        <begin position="107"/>
        <end position="223"/>
    </location>
</feature>
<keyword evidence="9" id="KW-1064">Adaptive immunity</keyword>
<organism evidence="20 21">
    <name type="scientific">Ovis ammon polii</name>
    <dbReference type="NCBI Taxonomy" id="230172"/>
    <lineage>
        <taxon>Eukaryota</taxon>
        <taxon>Metazoa</taxon>
        <taxon>Chordata</taxon>
        <taxon>Craniata</taxon>
        <taxon>Vertebrata</taxon>
        <taxon>Euteleostomi</taxon>
        <taxon>Mammalia</taxon>
        <taxon>Eutheria</taxon>
        <taxon>Laurasiatheria</taxon>
        <taxon>Artiodactyla</taxon>
        <taxon>Ruminantia</taxon>
        <taxon>Pecora</taxon>
        <taxon>Bovidae</taxon>
        <taxon>Caprinae</taxon>
        <taxon>Ovis</taxon>
    </lineage>
</organism>
<keyword evidence="12" id="KW-0675">Receptor</keyword>
<dbReference type="GO" id="GO:0005886">
    <property type="term" value="C:plasma membrane"/>
    <property type="evidence" value="ECO:0007669"/>
    <property type="project" value="UniProtKB-SubCell"/>
</dbReference>
<evidence type="ECO:0000256" key="11">
    <source>
        <dbReference type="ARBA" id="ARBA00023157"/>
    </source>
</evidence>